<dbReference type="EMBL" id="SEWT01000002">
    <property type="protein sequence ID" value="RYU34585.1"/>
    <property type="molecule type" value="Genomic_DNA"/>
</dbReference>
<comment type="caution">
    <text evidence="2">The sequence shown here is derived from an EMBL/GenBank/DDBJ whole genome shotgun (WGS) entry which is preliminary data.</text>
</comment>
<dbReference type="EMBL" id="PZZH01000001">
    <property type="protein sequence ID" value="PTN78176.1"/>
    <property type="molecule type" value="Genomic_DNA"/>
</dbReference>
<evidence type="ECO:0000313" key="3">
    <source>
        <dbReference type="EMBL" id="STP65682.1"/>
    </source>
</evidence>
<reference evidence="3 5" key="2">
    <citation type="submission" date="2018-06" db="EMBL/GenBank/DDBJ databases">
        <authorList>
            <consortium name="Pathogen Informatics"/>
            <person name="Doyle S."/>
        </authorList>
    </citation>
    <scope>NUCLEOTIDE SEQUENCE [LARGE SCALE GENOMIC DNA]</scope>
    <source>
        <strain evidence="3 5">NCTC13379</strain>
    </source>
</reference>
<evidence type="ECO:0000313" key="2">
    <source>
        <dbReference type="EMBL" id="RYU34585.1"/>
    </source>
</evidence>
<evidence type="ECO:0000313" key="1">
    <source>
        <dbReference type="EMBL" id="PTN78176.1"/>
    </source>
</evidence>
<reference evidence="2 6" key="3">
    <citation type="submission" date="2019-02" db="EMBL/GenBank/DDBJ databases">
        <title>From farm to fork: dissemination of Tn554::fexA-optrA in linezolid-resistant Enterococcus faecalis clones from chicken feces and meat in Tunisia.</title>
        <authorList>
            <person name="Tedim A.P."/>
            <person name="Elghaieb H."/>
            <person name="Abbassi M.S."/>
            <person name="Novais C."/>
            <person name="Hassen A."/>
            <person name="Peixe L."/>
            <person name="Freitas A.R."/>
        </authorList>
    </citation>
    <scope>NUCLEOTIDE SEQUENCE [LARGE SCALE GENOMIC DNA]</scope>
    <source>
        <strain evidence="2 6">728T</strain>
    </source>
</reference>
<accession>A0A2S7M3J0</accession>
<protein>
    <submittedName>
        <fullName evidence="2">Uncharacterized protein</fullName>
    </submittedName>
</protein>
<dbReference type="EMBL" id="UGIX01000001">
    <property type="protein sequence ID" value="STP65682.1"/>
    <property type="molecule type" value="Genomic_DNA"/>
</dbReference>
<evidence type="ECO:0000313" key="6">
    <source>
        <dbReference type="Proteomes" id="UP000292223"/>
    </source>
</evidence>
<gene>
    <name evidence="1" type="ORF">DAI13_10610</name>
    <name evidence="2" type="ORF">EU507_03720</name>
    <name evidence="3" type="ORF">NCTC13379_01736</name>
</gene>
<reference evidence="1 4" key="1">
    <citation type="submission" date="2018-04" db="EMBL/GenBank/DDBJ databases">
        <authorList>
            <person name="Van Tyne D."/>
        </authorList>
    </citation>
    <scope>NUCLEOTIDE SEQUENCE [LARGE SCALE GENOMIC DNA]</scope>
    <source>
        <strain evidence="1 4">B2535</strain>
    </source>
</reference>
<dbReference type="AlphaFoldDB" id="A0A2S7M3J0"/>
<evidence type="ECO:0000313" key="5">
    <source>
        <dbReference type="Proteomes" id="UP000254396"/>
    </source>
</evidence>
<dbReference type="Proteomes" id="UP000292223">
    <property type="component" value="Unassembled WGS sequence"/>
</dbReference>
<organism evidence="2 6">
    <name type="scientific">Enterococcus faecalis</name>
    <name type="common">Streptococcus faecalis</name>
    <dbReference type="NCBI Taxonomy" id="1351"/>
    <lineage>
        <taxon>Bacteria</taxon>
        <taxon>Bacillati</taxon>
        <taxon>Bacillota</taxon>
        <taxon>Bacilli</taxon>
        <taxon>Lactobacillales</taxon>
        <taxon>Enterococcaceae</taxon>
        <taxon>Enterococcus</taxon>
    </lineage>
</organism>
<dbReference type="Proteomes" id="UP000244140">
    <property type="component" value="Unassembled WGS sequence"/>
</dbReference>
<dbReference type="Proteomes" id="UP000254396">
    <property type="component" value="Unassembled WGS sequence"/>
</dbReference>
<dbReference type="RefSeq" id="WP_002359967.1">
    <property type="nucleotide sequence ID" value="NZ_AP026714.1"/>
</dbReference>
<sequence>MKSVSNIALEYTTTSNEQKQRELLLLLVSYFLTLYDMEKENFADELGISSEFVEDAQIKFDYMKKIELTLQNMRETVQSEKDKDSEALTALYFNRILNTDGKKAKELAQIETAKHLTRLDRSKKIRKRWKAFSGCCDVCRAMDGVTVALDEPFMYQGQVVELSSGERYINNYAAMDTPNAHPNDKCSIEFIIE</sequence>
<proteinExistence type="predicted"/>
<name>A0A2S7M3J0_ENTFL</name>
<evidence type="ECO:0000313" key="4">
    <source>
        <dbReference type="Proteomes" id="UP000244140"/>
    </source>
</evidence>